<proteinExistence type="inferred from homology"/>
<dbReference type="GO" id="GO:0030145">
    <property type="term" value="F:manganese ion binding"/>
    <property type="evidence" value="ECO:0007669"/>
    <property type="project" value="TreeGrafter"/>
</dbReference>
<evidence type="ECO:0000256" key="9">
    <source>
        <dbReference type="HAMAP-Rule" id="MF_00106"/>
    </source>
</evidence>
<evidence type="ECO:0000256" key="5">
    <source>
        <dbReference type="ARBA" id="ARBA00012927"/>
    </source>
</evidence>
<dbReference type="OrthoDB" id="9780250at2"/>
<gene>
    <name evidence="9" type="primary">uxuA</name>
    <name evidence="10" type="ORF">RASY3_04940</name>
</gene>
<dbReference type="AlphaFoldDB" id="A0A011VXF9"/>
<comment type="similarity">
    <text evidence="4 9">Belongs to the mannonate dehydratase family.</text>
</comment>
<comment type="function">
    <text evidence="2 9">Catalyzes the dehydration of D-mannonate.</text>
</comment>
<reference evidence="10 11" key="1">
    <citation type="submission" date="2013-06" db="EMBL/GenBank/DDBJ databases">
        <title>Rumen cellulosomics: divergent fiber-degrading strategies revealed by comparative genome-wide analysis of six Ruminococcal strains.</title>
        <authorList>
            <person name="Dassa B."/>
            <person name="Borovok I."/>
            <person name="Lamed R."/>
            <person name="Flint H."/>
            <person name="Yeoman C.J."/>
            <person name="White B."/>
            <person name="Bayer E.A."/>
        </authorList>
    </citation>
    <scope>NUCLEOTIDE SEQUENCE [LARGE SCALE GENOMIC DNA]</scope>
    <source>
        <strain evidence="10 11">SY3</strain>
    </source>
</reference>
<evidence type="ECO:0000256" key="3">
    <source>
        <dbReference type="ARBA" id="ARBA00004892"/>
    </source>
</evidence>
<evidence type="ECO:0000256" key="4">
    <source>
        <dbReference type="ARBA" id="ARBA00007389"/>
    </source>
</evidence>
<evidence type="ECO:0000256" key="2">
    <source>
        <dbReference type="ARBA" id="ARBA00002713"/>
    </source>
</evidence>
<dbReference type="EC" id="4.2.1.8" evidence="5 9"/>
<evidence type="ECO:0000313" key="11">
    <source>
        <dbReference type="Proteomes" id="UP000021369"/>
    </source>
</evidence>
<dbReference type="GO" id="GO:0008198">
    <property type="term" value="F:ferrous iron binding"/>
    <property type="evidence" value="ECO:0007669"/>
    <property type="project" value="TreeGrafter"/>
</dbReference>
<dbReference type="Gene3D" id="3.20.20.150">
    <property type="entry name" value="Divalent-metal-dependent TIM barrel enzymes"/>
    <property type="match status" value="1"/>
</dbReference>
<dbReference type="EMBL" id="JEOB01000002">
    <property type="protein sequence ID" value="EXM39293.1"/>
    <property type="molecule type" value="Genomic_DNA"/>
</dbReference>
<evidence type="ECO:0000256" key="7">
    <source>
        <dbReference type="ARBA" id="ARBA00023211"/>
    </source>
</evidence>
<comment type="cofactor">
    <cofactor evidence="9">
        <name>Fe(2+)</name>
        <dbReference type="ChEBI" id="CHEBI:29033"/>
    </cofactor>
    <cofactor evidence="9">
        <name>Mn(2+)</name>
        <dbReference type="ChEBI" id="CHEBI:29035"/>
    </cofactor>
</comment>
<evidence type="ECO:0000256" key="6">
    <source>
        <dbReference type="ARBA" id="ARBA00023004"/>
    </source>
</evidence>
<organism evidence="10 11">
    <name type="scientific">Ruminococcus albus SY3</name>
    <dbReference type="NCBI Taxonomy" id="1341156"/>
    <lineage>
        <taxon>Bacteria</taxon>
        <taxon>Bacillati</taxon>
        <taxon>Bacillota</taxon>
        <taxon>Clostridia</taxon>
        <taxon>Eubacteriales</taxon>
        <taxon>Oscillospiraceae</taxon>
        <taxon>Ruminococcus</taxon>
    </lineage>
</organism>
<dbReference type="PANTHER" id="PTHR30387">
    <property type="entry name" value="MANNONATE DEHYDRATASE"/>
    <property type="match status" value="1"/>
</dbReference>
<dbReference type="NCBIfam" id="TIGR00695">
    <property type="entry name" value="uxuA"/>
    <property type="match status" value="2"/>
</dbReference>
<evidence type="ECO:0000256" key="8">
    <source>
        <dbReference type="ARBA" id="ARBA00023239"/>
    </source>
</evidence>
<keyword evidence="8 9" id="KW-0456">Lyase</keyword>
<dbReference type="PIRSF" id="PIRSF016049">
    <property type="entry name" value="Man_dehyd"/>
    <property type="match status" value="1"/>
</dbReference>
<dbReference type="NCBIfam" id="NF003027">
    <property type="entry name" value="PRK03906.1"/>
    <property type="match status" value="2"/>
</dbReference>
<protein>
    <recommendedName>
        <fullName evidence="5 9">Mannonate dehydratase</fullName>
        <ecNumber evidence="5 9">4.2.1.8</ecNumber>
    </recommendedName>
    <alternativeName>
        <fullName evidence="9">D-mannonate hydro-lyase</fullName>
    </alternativeName>
</protein>
<keyword evidence="7 9" id="KW-0464">Manganese</keyword>
<dbReference type="HAMAP" id="MF_00106">
    <property type="entry name" value="UxuA"/>
    <property type="match status" value="1"/>
</dbReference>
<comment type="caution">
    <text evidence="10">The sequence shown here is derived from an EMBL/GenBank/DDBJ whole genome shotgun (WGS) entry which is preliminary data.</text>
</comment>
<dbReference type="RefSeq" id="WP_037285706.1">
    <property type="nucleotide sequence ID" value="NZ_JEOB01000002.1"/>
</dbReference>
<dbReference type="PANTHER" id="PTHR30387:SF2">
    <property type="entry name" value="MANNONATE DEHYDRATASE"/>
    <property type="match status" value="1"/>
</dbReference>
<keyword evidence="11" id="KW-1185">Reference proteome</keyword>
<dbReference type="GO" id="GO:0042840">
    <property type="term" value="P:D-glucuronate catabolic process"/>
    <property type="evidence" value="ECO:0007669"/>
    <property type="project" value="TreeGrafter"/>
</dbReference>
<evidence type="ECO:0000256" key="1">
    <source>
        <dbReference type="ARBA" id="ARBA00001794"/>
    </source>
</evidence>
<dbReference type="InterPro" id="IPR004628">
    <property type="entry name" value="Man_deHydtase"/>
</dbReference>
<dbReference type="GO" id="GO:0008927">
    <property type="term" value="F:mannonate dehydratase activity"/>
    <property type="evidence" value="ECO:0007669"/>
    <property type="project" value="UniProtKB-UniRule"/>
</dbReference>
<dbReference type="SUPFAM" id="SSF51658">
    <property type="entry name" value="Xylose isomerase-like"/>
    <property type="match status" value="1"/>
</dbReference>
<dbReference type="UniPathway" id="UPA00246"/>
<comment type="catalytic activity">
    <reaction evidence="1 9">
        <text>D-mannonate = 2-dehydro-3-deoxy-D-gluconate + H2O</text>
        <dbReference type="Rhea" id="RHEA:20097"/>
        <dbReference type="ChEBI" id="CHEBI:15377"/>
        <dbReference type="ChEBI" id="CHEBI:17767"/>
        <dbReference type="ChEBI" id="CHEBI:57990"/>
        <dbReference type="EC" id="4.2.1.8"/>
    </reaction>
</comment>
<name>A0A011VXF9_RUMAL</name>
<accession>A0A011VXF9</accession>
<dbReference type="PATRIC" id="fig|1341156.4.peg.1408"/>
<dbReference type="InterPro" id="IPR036237">
    <property type="entry name" value="Xyl_isomerase-like_sf"/>
</dbReference>
<dbReference type="Proteomes" id="UP000021369">
    <property type="component" value="Unassembled WGS sequence"/>
</dbReference>
<sequence>MKMSFRWYGTGNDSITLSQIRQIPGVSEIVWALHEKQPGEVWEKSEIQAVKDELDKYGFGMSVVESVNVHDDIKTAGANRDLYIENYKQTLRNLKDFGVKVVCYNFMPVFDWTRTDLFHPLPDGSTALYYEKSKIKQDPEEMAAYILKETKGYTMPGWEPERLANLKELFALYKDVDKEKLWENLKYFLEELMPVCHECDIKMAIHPDDPPWDIFGLPRLLTDESAVERFLKMVDDPYNCLTLCSGSLGSNPDNNVADIVRKHCDRIAFAHIRNVKHFDNGDFSETSHRDCDGDVGILDIIKAYHDGGFDGYIRPDHGRHIWDEKCRPGYGLYDRALGIMYILGVWDMLDKLNKK</sequence>
<evidence type="ECO:0000313" key="10">
    <source>
        <dbReference type="EMBL" id="EXM39293.1"/>
    </source>
</evidence>
<dbReference type="Pfam" id="PF03786">
    <property type="entry name" value="UxuA"/>
    <property type="match status" value="1"/>
</dbReference>
<keyword evidence="6 9" id="KW-0408">Iron</keyword>
<comment type="pathway">
    <text evidence="3 9">Carbohydrate metabolism; pentose and glucuronate interconversion.</text>
</comment>